<dbReference type="InterPro" id="IPR056605">
    <property type="entry name" value="LTI65_LTI78_N"/>
</dbReference>
<evidence type="ECO:0000313" key="5">
    <source>
        <dbReference type="RefSeq" id="XP_020087560.1"/>
    </source>
</evidence>
<evidence type="ECO:0000259" key="3">
    <source>
        <dbReference type="Pfam" id="PF23403"/>
    </source>
</evidence>
<feature type="region of interest" description="Disordered" evidence="1">
    <location>
        <begin position="208"/>
        <end position="227"/>
    </location>
</feature>
<dbReference type="InterPro" id="IPR037491">
    <property type="entry name" value="LTI78/LTI65"/>
</dbReference>
<dbReference type="GeneID" id="109709654"/>
<gene>
    <name evidence="5" type="primary">LOC109709654</name>
</gene>
<protein>
    <submittedName>
        <fullName evidence="5">Low-temperature-induced 65 kDa protein-like</fullName>
    </submittedName>
</protein>
<accession>A0A6P5F2K6</accession>
<dbReference type="OrthoDB" id="670168at2759"/>
<feature type="domain" description="LTI65/LTI78 N-terminal" evidence="3">
    <location>
        <begin position="84"/>
        <end position="147"/>
    </location>
</feature>
<dbReference type="AlphaFoldDB" id="A0A6P5F2K6"/>
<dbReference type="InterPro" id="IPR057059">
    <property type="entry name" value="LTI65/LTI78_PGEED"/>
</dbReference>
<dbReference type="PANTHER" id="PTHR33836:SF7">
    <property type="entry name" value="LOW-TEMPERATURE-INDUCED PROTEIN"/>
    <property type="match status" value="1"/>
</dbReference>
<dbReference type="RefSeq" id="XP_020087560.1">
    <property type="nucleotide sequence ID" value="XM_020231971.1"/>
</dbReference>
<dbReference type="PANTHER" id="PTHR33836">
    <property type="entry name" value="LOW-TEMPERATURE-INDUCED 65 KDA PROTEIN-RELATED"/>
    <property type="match status" value="1"/>
</dbReference>
<feature type="region of interest" description="Disordered" evidence="1">
    <location>
        <begin position="321"/>
        <end position="362"/>
    </location>
</feature>
<feature type="compositionally biased region" description="Acidic residues" evidence="1">
    <location>
        <begin position="126"/>
        <end position="136"/>
    </location>
</feature>
<feature type="region of interest" description="Disordered" evidence="1">
    <location>
        <begin position="1"/>
        <end position="54"/>
    </location>
</feature>
<dbReference type="Pfam" id="PF23399">
    <property type="entry name" value="LTI65_PGEED"/>
    <property type="match status" value="1"/>
</dbReference>
<sequence>MVCSVHLDREEQIKKRERERERERGRDEMAETQGMRFGGGTPRGEHHLAGKNPFDDEDDMHGQYWPTPTTPAFGFGYDHEYEHDHHAKKSVLGKVKDKAKKWRQFLTRKRHGHDDANWTPPWGVSLDEDDDDEEDPEYHGAPMYESEMAPEMYKKAEPTYCSKTYTTSNWNKESEMKEANDIRKEPKLHHLNSLKKTSTAVPLVTDKHSLSDKPMNSVRGMNNPNNKTMSEMVTEILVPAYNIITEATYNIASKIQDAGPRYEAGAKQMWDKGIAVKEYLVHKLEPGEDDRALCEVITEAVSPRSDGRNQAEEKGSFVEKMRVAASSLHGQEESQGSPIPVSTNPYTEEAETGGRKLRAYSN</sequence>
<dbReference type="Pfam" id="PF23403">
    <property type="entry name" value="LTI65_LTI78_N"/>
    <property type="match status" value="1"/>
</dbReference>
<evidence type="ECO:0000313" key="4">
    <source>
        <dbReference type="Proteomes" id="UP000515123"/>
    </source>
</evidence>
<proteinExistence type="predicted"/>
<feature type="compositionally biased region" description="Polar residues" evidence="1">
    <location>
        <begin position="333"/>
        <end position="346"/>
    </location>
</feature>
<evidence type="ECO:0000259" key="2">
    <source>
        <dbReference type="Pfam" id="PF23399"/>
    </source>
</evidence>
<keyword evidence="4" id="KW-1185">Reference proteome</keyword>
<evidence type="ECO:0000256" key="1">
    <source>
        <dbReference type="SAM" id="MobiDB-lite"/>
    </source>
</evidence>
<feature type="compositionally biased region" description="Basic and acidic residues" evidence="1">
    <location>
        <begin position="1"/>
        <end position="29"/>
    </location>
</feature>
<name>A0A6P5F2K6_ANACO</name>
<reference evidence="4" key="1">
    <citation type="journal article" date="2015" name="Nat. Genet.">
        <title>The pineapple genome and the evolution of CAM photosynthesis.</title>
        <authorList>
            <person name="Ming R."/>
            <person name="VanBuren R."/>
            <person name="Wai C.M."/>
            <person name="Tang H."/>
            <person name="Schatz M.C."/>
            <person name="Bowers J.E."/>
            <person name="Lyons E."/>
            <person name="Wang M.L."/>
            <person name="Chen J."/>
            <person name="Biggers E."/>
            <person name="Zhang J."/>
            <person name="Huang L."/>
            <person name="Zhang L."/>
            <person name="Miao W."/>
            <person name="Zhang J."/>
            <person name="Ye Z."/>
            <person name="Miao C."/>
            <person name="Lin Z."/>
            <person name="Wang H."/>
            <person name="Zhou H."/>
            <person name="Yim W.C."/>
            <person name="Priest H.D."/>
            <person name="Zheng C."/>
            <person name="Woodhouse M."/>
            <person name="Edger P.P."/>
            <person name="Guyot R."/>
            <person name="Guo H.B."/>
            <person name="Guo H."/>
            <person name="Zheng G."/>
            <person name="Singh R."/>
            <person name="Sharma A."/>
            <person name="Min X."/>
            <person name="Zheng Y."/>
            <person name="Lee H."/>
            <person name="Gurtowski J."/>
            <person name="Sedlazeck F.J."/>
            <person name="Harkess A."/>
            <person name="McKain M.R."/>
            <person name="Liao Z."/>
            <person name="Fang J."/>
            <person name="Liu J."/>
            <person name="Zhang X."/>
            <person name="Zhang Q."/>
            <person name="Hu W."/>
            <person name="Qin Y."/>
            <person name="Wang K."/>
            <person name="Chen L.Y."/>
            <person name="Shirley N."/>
            <person name="Lin Y.R."/>
            <person name="Liu L.Y."/>
            <person name="Hernandez A.G."/>
            <person name="Wright C.L."/>
            <person name="Bulone V."/>
            <person name="Tuskan G.A."/>
            <person name="Heath K."/>
            <person name="Zee F."/>
            <person name="Moore P.H."/>
            <person name="Sunkar R."/>
            <person name="Leebens-Mack J.H."/>
            <person name="Mockler T."/>
            <person name="Bennetzen J.L."/>
            <person name="Freeling M."/>
            <person name="Sankoff D."/>
            <person name="Paterson A.H."/>
            <person name="Zhu X."/>
            <person name="Yang X."/>
            <person name="Smith J.A."/>
            <person name="Cushman J.C."/>
            <person name="Paull R.E."/>
            <person name="Yu Q."/>
        </authorList>
    </citation>
    <scope>NUCLEOTIDE SEQUENCE [LARGE SCALE GENOMIC DNA]</scope>
    <source>
        <strain evidence="4">cv. F153</strain>
    </source>
</reference>
<feature type="domain" description="LTI65/LTI78 PGEED repeat" evidence="2">
    <location>
        <begin position="271"/>
        <end position="301"/>
    </location>
</feature>
<organism evidence="4 5">
    <name type="scientific">Ananas comosus</name>
    <name type="common">Pineapple</name>
    <name type="synonym">Ananas ananas</name>
    <dbReference type="NCBI Taxonomy" id="4615"/>
    <lineage>
        <taxon>Eukaryota</taxon>
        <taxon>Viridiplantae</taxon>
        <taxon>Streptophyta</taxon>
        <taxon>Embryophyta</taxon>
        <taxon>Tracheophyta</taxon>
        <taxon>Spermatophyta</taxon>
        <taxon>Magnoliopsida</taxon>
        <taxon>Liliopsida</taxon>
        <taxon>Poales</taxon>
        <taxon>Bromeliaceae</taxon>
        <taxon>Bromelioideae</taxon>
        <taxon>Ananas</taxon>
    </lineage>
</organism>
<feature type="region of interest" description="Disordered" evidence="1">
    <location>
        <begin position="113"/>
        <end position="136"/>
    </location>
</feature>
<dbReference type="GO" id="GO:0009737">
    <property type="term" value="P:response to abscisic acid"/>
    <property type="evidence" value="ECO:0007669"/>
    <property type="project" value="InterPro"/>
</dbReference>
<reference evidence="5" key="2">
    <citation type="submission" date="2025-08" db="UniProtKB">
        <authorList>
            <consortium name="RefSeq"/>
        </authorList>
    </citation>
    <scope>IDENTIFICATION</scope>
    <source>
        <tissue evidence="5">Leaf</tissue>
    </source>
</reference>
<dbReference type="Proteomes" id="UP000515123">
    <property type="component" value="Linkage group 4"/>
</dbReference>